<dbReference type="InterPro" id="IPR008242">
    <property type="entry name" value="Chor_mutase/pphenate_deHydtase"/>
</dbReference>
<reference evidence="10 11" key="1">
    <citation type="submission" date="2024-02" db="EMBL/GenBank/DDBJ databases">
        <title>Bacteria isolated from the canopy kelp, Nereocystis luetkeana.</title>
        <authorList>
            <person name="Pfister C.A."/>
            <person name="Younker I.T."/>
            <person name="Light S.H."/>
        </authorList>
    </citation>
    <scope>NUCLEOTIDE SEQUENCE [LARGE SCALE GENOMIC DNA]</scope>
    <source>
        <strain evidence="10 11">TI.2.07</strain>
    </source>
</reference>
<dbReference type="EC" id="4.2.1.51" evidence="2"/>
<dbReference type="CDD" id="cd04905">
    <property type="entry name" value="ACT_CM-PDT"/>
    <property type="match status" value="1"/>
</dbReference>
<evidence type="ECO:0000256" key="6">
    <source>
        <dbReference type="ARBA" id="ARBA00023239"/>
    </source>
</evidence>
<evidence type="ECO:0000256" key="7">
    <source>
        <dbReference type="ARBA" id="ARBA00047848"/>
    </source>
</evidence>
<evidence type="ECO:0000313" key="11">
    <source>
        <dbReference type="Proteomes" id="UP001366060"/>
    </source>
</evidence>
<name>A0ABU9H9I3_9GAMM</name>
<dbReference type="Proteomes" id="UP001366060">
    <property type="component" value="Unassembled WGS sequence"/>
</dbReference>
<accession>A0ABU9H9I3</accession>
<dbReference type="PROSITE" id="PS51171">
    <property type="entry name" value="PREPHENATE_DEHYDR_3"/>
    <property type="match status" value="1"/>
</dbReference>
<dbReference type="SUPFAM" id="SSF53850">
    <property type="entry name" value="Periplasmic binding protein-like II"/>
    <property type="match status" value="1"/>
</dbReference>
<keyword evidence="3" id="KW-0028">Amino-acid biosynthesis</keyword>
<evidence type="ECO:0000313" key="10">
    <source>
        <dbReference type="EMBL" id="MEL0658544.1"/>
    </source>
</evidence>
<organism evidence="10 11">
    <name type="scientific">Psychromonas arctica</name>
    <dbReference type="NCBI Taxonomy" id="168275"/>
    <lineage>
        <taxon>Bacteria</taxon>
        <taxon>Pseudomonadati</taxon>
        <taxon>Pseudomonadota</taxon>
        <taxon>Gammaproteobacteria</taxon>
        <taxon>Alteromonadales</taxon>
        <taxon>Psychromonadaceae</taxon>
        <taxon>Psychromonas</taxon>
    </lineage>
</organism>
<keyword evidence="11" id="KW-1185">Reference proteome</keyword>
<evidence type="ECO:0000256" key="3">
    <source>
        <dbReference type="ARBA" id="ARBA00022605"/>
    </source>
</evidence>
<dbReference type="RefSeq" id="WP_341627195.1">
    <property type="nucleotide sequence ID" value="NZ_JBAKBA010000008.1"/>
</dbReference>
<evidence type="ECO:0000259" key="9">
    <source>
        <dbReference type="PROSITE" id="PS51671"/>
    </source>
</evidence>
<dbReference type="EMBL" id="JBAKBA010000008">
    <property type="protein sequence ID" value="MEL0658544.1"/>
    <property type="molecule type" value="Genomic_DNA"/>
</dbReference>
<comment type="pathway">
    <text evidence="1">Amino-acid biosynthesis; L-phenylalanine biosynthesis; phenylpyruvate from prephenate: step 1/1.</text>
</comment>
<dbReference type="InterPro" id="IPR001086">
    <property type="entry name" value="Preph_deHydtase"/>
</dbReference>
<dbReference type="PROSITE" id="PS51671">
    <property type="entry name" value="ACT"/>
    <property type="match status" value="1"/>
</dbReference>
<keyword evidence="5" id="KW-0584">Phenylalanine biosynthesis</keyword>
<evidence type="ECO:0000259" key="8">
    <source>
        <dbReference type="PROSITE" id="PS51171"/>
    </source>
</evidence>
<evidence type="ECO:0000256" key="5">
    <source>
        <dbReference type="ARBA" id="ARBA00023222"/>
    </source>
</evidence>
<keyword evidence="6" id="KW-0456">Lyase</keyword>
<keyword evidence="4" id="KW-0057">Aromatic amino acid biosynthesis</keyword>
<comment type="catalytic activity">
    <reaction evidence="7">
        <text>prephenate + H(+) = 3-phenylpyruvate + CO2 + H2O</text>
        <dbReference type="Rhea" id="RHEA:21648"/>
        <dbReference type="ChEBI" id="CHEBI:15377"/>
        <dbReference type="ChEBI" id="CHEBI:15378"/>
        <dbReference type="ChEBI" id="CHEBI:16526"/>
        <dbReference type="ChEBI" id="CHEBI:18005"/>
        <dbReference type="ChEBI" id="CHEBI:29934"/>
        <dbReference type="EC" id="4.2.1.51"/>
    </reaction>
</comment>
<sequence>MLNIATLGPKDTFSDLATKQYIQAIQAKEPLQTTHIQYYATLSQTFEAIGKHCQLGVLPIENLSEGYVQVVLDQLLDTKLSVISELLLPIQFSFVGFCEQISELTDLYVQFVAHGQCSEFINGLEGVQIHMTQSNIESLVLAQKKGKTAGAIIPQHALSQASDAKLIDNDVTNYRNNQTRFLVLSETAQARIQGKEYKTTLVVNNKQDCPGVLGNIVSAFALQKVNLTSIMSRPTRSQIGNYHFFIDIDGHQEDAHISAALTEIQAQYDVTVVGSYIKAINTNGNK</sequence>
<gene>
    <name evidence="10" type="ORF">V6255_05255</name>
</gene>
<dbReference type="InterPro" id="IPR002912">
    <property type="entry name" value="ACT_dom"/>
</dbReference>
<dbReference type="PANTHER" id="PTHR21022:SF19">
    <property type="entry name" value="PREPHENATE DEHYDRATASE-RELATED"/>
    <property type="match status" value="1"/>
</dbReference>
<dbReference type="Pfam" id="PF01842">
    <property type="entry name" value="ACT"/>
    <property type="match status" value="1"/>
</dbReference>
<dbReference type="PANTHER" id="PTHR21022">
    <property type="entry name" value="PREPHENATE DEHYDRATASE P PROTEIN"/>
    <property type="match status" value="1"/>
</dbReference>
<feature type="domain" description="Prephenate dehydratase" evidence="8">
    <location>
        <begin position="3"/>
        <end position="186"/>
    </location>
</feature>
<dbReference type="Gene3D" id="3.40.190.10">
    <property type="entry name" value="Periplasmic binding protein-like II"/>
    <property type="match status" value="2"/>
</dbReference>
<proteinExistence type="predicted"/>
<dbReference type="SUPFAM" id="SSF55021">
    <property type="entry name" value="ACT-like"/>
    <property type="match status" value="1"/>
</dbReference>
<feature type="domain" description="ACT" evidence="9">
    <location>
        <begin position="201"/>
        <end position="275"/>
    </location>
</feature>
<comment type="caution">
    <text evidence="10">The sequence shown here is derived from an EMBL/GenBank/DDBJ whole genome shotgun (WGS) entry which is preliminary data.</text>
</comment>
<dbReference type="PIRSF" id="PIRSF001500">
    <property type="entry name" value="Chor_mut_pdt_Ppr"/>
    <property type="match status" value="1"/>
</dbReference>
<evidence type="ECO:0000256" key="4">
    <source>
        <dbReference type="ARBA" id="ARBA00023141"/>
    </source>
</evidence>
<evidence type="ECO:0000256" key="2">
    <source>
        <dbReference type="ARBA" id="ARBA00013147"/>
    </source>
</evidence>
<dbReference type="Pfam" id="PF00800">
    <property type="entry name" value="PDT"/>
    <property type="match status" value="1"/>
</dbReference>
<evidence type="ECO:0000256" key="1">
    <source>
        <dbReference type="ARBA" id="ARBA00004741"/>
    </source>
</evidence>
<dbReference type="Gene3D" id="3.30.70.260">
    <property type="match status" value="1"/>
</dbReference>
<protein>
    <recommendedName>
        <fullName evidence="2">prephenate dehydratase</fullName>
        <ecNumber evidence="2">4.2.1.51</ecNumber>
    </recommendedName>
</protein>
<dbReference type="InterPro" id="IPR045865">
    <property type="entry name" value="ACT-like_dom_sf"/>
</dbReference>